<feature type="compositionally biased region" description="Basic and acidic residues" evidence="1">
    <location>
        <begin position="1"/>
        <end position="11"/>
    </location>
</feature>
<keyword evidence="3" id="KW-1185">Reference proteome</keyword>
<proteinExistence type="predicted"/>
<name>A0AAE1E5H8_9GAST</name>
<organism evidence="2 3">
    <name type="scientific">Elysia crispata</name>
    <name type="common">lettuce slug</name>
    <dbReference type="NCBI Taxonomy" id="231223"/>
    <lineage>
        <taxon>Eukaryota</taxon>
        <taxon>Metazoa</taxon>
        <taxon>Spiralia</taxon>
        <taxon>Lophotrochozoa</taxon>
        <taxon>Mollusca</taxon>
        <taxon>Gastropoda</taxon>
        <taxon>Heterobranchia</taxon>
        <taxon>Euthyneura</taxon>
        <taxon>Panpulmonata</taxon>
        <taxon>Sacoglossa</taxon>
        <taxon>Placobranchoidea</taxon>
        <taxon>Plakobranchidae</taxon>
        <taxon>Elysia</taxon>
    </lineage>
</organism>
<dbReference type="Proteomes" id="UP001283361">
    <property type="component" value="Unassembled WGS sequence"/>
</dbReference>
<evidence type="ECO:0000256" key="1">
    <source>
        <dbReference type="SAM" id="MobiDB-lite"/>
    </source>
</evidence>
<protein>
    <submittedName>
        <fullName evidence="2">Uncharacterized protein</fullName>
    </submittedName>
</protein>
<evidence type="ECO:0000313" key="3">
    <source>
        <dbReference type="Proteomes" id="UP001283361"/>
    </source>
</evidence>
<reference evidence="2" key="1">
    <citation type="journal article" date="2023" name="G3 (Bethesda)">
        <title>A reference genome for the long-term kleptoplast-retaining sea slug Elysia crispata morphotype clarki.</title>
        <authorList>
            <person name="Eastman K.E."/>
            <person name="Pendleton A.L."/>
            <person name="Shaikh M.A."/>
            <person name="Suttiyut T."/>
            <person name="Ogas R."/>
            <person name="Tomko P."/>
            <person name="Gavelis G."/>
            <person name="Widhalm J.R."/>
            <person name="Wisecaver J.H."/>
        </authorList>
    </citation>
    <scope>NUCLEOTIDE SEQUENCE</scope>
    <source>
        <strain evidence="2">ECLA1</strain>
    </source>
</reference>
<comment type="caution">
    <text evidence="2">The sequence shown here is derived from an EMBL/GenBank/DDBJ whole genome shotgun (WGS) entry which is preliminary data.</text>
</comment>
<feature type="compositionally biased region" description="Gly residues" evidence="1">
    <location>
        <begin position="14"/>
        <end position="25"/>
    </location>
</feature>
<accession>A0AAE1E5H8</accession>
<feature type="region of interest" description="Disordered" evidence="1">
    <location>
        <begin position="1"/>
        <end position="78"/>
    </location>
</feature>
<dbReference type="EMBL" id="JAWDGP010001086">
    <property type="protein sequence ID" value="KAK3794986.1"/>
    <property type="molecule type" value="Genomic_DNA"/>
</dbReference>
<sequence>MLHSDYKECRQRQGLGGEGGDGCSRGIGDQEGIPEADGGQGEITRADPERRASRLGSHPAVRGHLARKKTVARVEGKN</sequence>
<gene>
    <name evidence="2" type="ORF">RRG08_007302</name>
</gene>
<dbReference type="AlphaFoldDB" id="A0AAE1E5H8"/>
<evidence type="ECO:0000313" key="2">
    <source>
        <dbReference type="EMBL" id="KAK3794986.1"/>
    </source>
</evidence>